<proteinExistence type="predicted"/>
<dbReference type="Pfam" id="PF07238">
    <property type="entry name" value="PilZ"/>
    <property type="match status" value="1"/>
</dbReference>
<sequence length="93" mass="10112">MIILTAIDAKIEARGSSRDISLSGVFVKTDTLLEPGTQCGVKIFLTGGSERIELSMKARVARVLSSGLGISFESMELETYAHLKNIMLYNSDD</sequence>
<gene>
    <name evidence="2" type="ordered locus">HRM2_37380</name>
</gene>
<dbReference type="EMBL" id="CP001087">
    <property type="protein sequence ID" value="ACN16796.1"/>
    <property type="molecule type" value="Genomic_DNA"/>
</dbReference>
<dbReference type="eggNOG" id="ENOG50330PS">
    <property type="taxonomic scope" value="Bacteria"/>
</dbReference>
<dbReference type="InterPro" id="IPR009875">
    <property type="entry name" value="PilZ_domain"/>
</dbReference>
<evidence type="ECO:0000313" key="3">
    <source>
        <dbReference type="Proteomes" id="UP000000442"/>
    </source>
</evidence>
<dbReference type="HOGENOM" id="CLU_2394888_0_0_7"/>
<dbReference type="GO" id="GO:0035438">
    <property type="term" value="F:cyclic-di-GMP binding"/>
    <property type="evidence" value="ECO:0007669"/>
    <property type="project" value="InterPro"/>
</dbReference>
<name>C0QAL3_DESAH</name>
<accession>C0QAL3</accession>
<organism evidence="2 3">
    <name type="scientific">Desulforapulum autotrophicum (strain ATCC 43914 / DSM 3382 / VKM B-1955 / HRM2)</name>
    <name type="common">Desulfobacterium autotrophicum</name>
    <dbReference type="NCBI Taxonomy" id="177437"/>
    <lineage>
        <taxon>Bacteria</taxon>
        <taxon>Pseudomonadati</taxon>
        <taxon>Thermodesulfobacteriota</taxon>
        <taxon>Desulfobacteria</taxon>
        <taxon>Desulfobacterales</taxon>
        <taxon>Desulfobacteraceae</taxon>
        <taxon>Desulforapulum</taxon>
    </lineage>
</organism>
<protein>
    <recommendedName>
        <fullName evidence="1">PilZ domain-containing protein</fullName>
    </recommendedName>
</protein>
<reference evidence="2 3" key="1">
    <citation type="journal article" date="2009" name="Environ. Microbiol.">
        <title>Genome sequence of Desulfobacterium autotrophicum HRM2, a marine sulfate reducer oxidizing organic carbon completely to carbon dioxide.</title>
        <authorList>
            <person name="Strittmatter A.W."/>
            <person name="Liesegang H."/>
            <person name="Rabus R."/>
            <person name="Decker I."/>
            <person name="Amann J."/>
            <person name="Andres S."/>
            <person name="Henne A."/>
            <person name="Fricke W.F."/>
            <person name="Martinez-Arias R."/>
            <person name="Bartels D."/>
            <person name="Goesmann A."/>
            <person name="Krause L."/>
            <person name="Puehler A."/>
            <person name="Klenk H.P."/>
            <person name="Richter M."/>
            <person name="Schuler M."/>
            <person name="Gloeckner F.O."/>
            <person name="Meyerdierks A."/>
            <person name="Gottschalk G."/>
            <person name="Amann R."/>
        </authorList>
    </citation>
    <scope>NUCLEOTIDE SEQUENCE [LARGE SCALE GENOMIC DNA]</scope>
    <source>
        <strain evidence="3">ATCC 43914 / DSM 3382 / HRM2</strain>
    </source>
</reference>
<evidence type="ECO:0000313" key="2">
    <source>
        <dbReference type="EMBL" id="ACN16796.1"/>
    </source>
</evidence>
<keyword evidence="3" id="KW-1185">Reference proteome</keyword>
<dbReference type="KEGG" id="dat:HRM2_37380"/>
<dbReference type="SUPFAM" id="SSF141371">
    <property type="entry name" value="PilZ domain-like"/>
    <property type="match status" value="1"/>
</dbReference>
<dbReference type="AlphaFoldDB" id="C0QAL3"/>
<evidence type="ECO:0000259" key="1">
    <source>
        <dbReference type="Pfam" id="PF07238"/>
    </source>
</evidence>
<dbReference type="Gene3D" id="2.40.10.220">
    <property type="entry name" value="predicted glycosyltransferase like domains"/>
    <property type="match status" value="1"/>
</dbReference>
<feature type="domain" description="PilZ" evidence="1">
    <location>
        <begin position="9"/>
        <end position="87"/>
    </location>
</feature>
<dbReference type="STRING" id="177437.HRM2_37380"/>
<dbReference type="Proteomes" id="UP000000442">
    <property type="component" value="Chromosome"/>
</dbReference>